<dbReference type="SUPFAM" id="SSF102110">
    <property type="entry name" value="(2r)-phospho-3-sulfolactate synthase ComA"/>
    <property type="match status" value="1"/>
</dbReference>
<evidence type="ECO:0000256" key="1">
    <source>
        <dbReference type="ARBA" id="ARBA00010424"/>
    </source>
</evidence>
<sequence>MNFELPFIPSRSSRPRKKGVTMMMDKGLGLKETELFIEGNAPYTDIVKFGFGTAMVTPNLEEKLKLYKQAGIRPYFGGTLFEVFYARGMHEDFFRLLDKYDLDLAEISDGSIIIPHEEKCELIAKMSKDRTILSEVGSKDSGILISPGKWIKSMKMELEAGSWKVIAEGREAGNVGVFRANGTAHTLLINRIIKAVNPDDILWEAPQKNQQVWFIKLFGADVNLGNIAPNEVIPLECLRLGLRGDTFFESLPKDVEERLRQRNDEDAVEEEEEEQE</sequence>
<dbReference type="RefSeq" id="WP_343786564.1">
    <property type="nucleotide sequence ID" value="NZ_BAAAFH010000011.1"/>
</dbReference>
<name>A0ABN1MPL3_9FLAO</name>
<comment type="similarity">
    <text evidence="1">Belongs to the phosphosulfolactate synthase family.</text>
</comment>
<keyword evidence="3" id="KW-1185">Reference proteome</keyword>
<evidence type="ECO:0000313" key="2">
    <source>
        <dbReference type="EMBL" id="GAA0875265.1"/>
    </source>
</evidence>
<proteinExistence type="inferred from homology"/>
<evidence type="ECO:0000313" key="3">
    <source>
        <dbReference type="Proteomes" id="UP001501126"/>
    </source>
</evidence>
<dbReference type="InterPro" id="IPR003830">
    <property type="entry name" value="ComA_synth"/>
</dbReference>
<dbReference type="InterPro" id="IPR013785">
    <property type="entry name" value="Aldolase_TIM"/>
</dbReference>
<accession>A0ABN1MPL3</accession>
<dbReference type="Gene3D" id="3.20.20.70">
    <property type="entry name" value="Aldolase class I"/>
    <property type="match status" value="1"/>
</dbReference>
<organism evidence="2 3">
    <name type="scientific">Wandonia haliotis</name>
    <dbReference type="NCBI Taxonomy" id="574963"/>
    <lineage>
        <taxon>Bacteria</taxon>
        <taxon>Pseudomonadati</taxon>
        <taxon>Bacteroidota</taxon>
        <taxon>Flavobacteriia</taxon>
        <taxon>Flavobacteriales</taxon>
        <taxon>Crocinitomicaceae</taxon>
        <taxon>Wandonia</taxon>
    </lineage>
</organism>
<gene>
    <name evidence="2" type="ORF">GCM10009118_16740</name>
</gene>
<protein>
    <submittedName>
        <fullName evidence="2">Phosphosulfolactate synthase</fullName>
    </submittedName>
</protein>
<dbReference type="EMBL" id="BAAAFH010000011">
    <property type="protein sequence ID" value="GAA0875265.1"/>
    <property type="molecule type" value="Genomic_DNA"/>
</dbReference>
<dbReference type="InterPro" id="IPR036112">
    <property type="entry name" value="ComA_synth_sf"/>
</dbReference>
<dbReference type="Pfam" id="PF02679">
    <property type="entry name" value="ComA"/>
    <property type="match status" value="1"/>
</dbReference>
<reference evidence="2 3" key="1">
    <citation type="journal article" date="2019" name="Int. J. Syst. Evol. Microbiol.">
        <title>The Global Catalogue of Microorganisms (GCM) 10K type strain sequencing project: providing services to taxonomists for standard genome sequencing and annotation.</title>
        <authorList>
            <consortium name="The Broad Institute Genomics Platform"/>
            <consortium name="The Broad Institute Genome Sequencing Center for Infectious Disease"/>
            <person name="Wu L."/>
            <person name="Ma J."/>
        </authorList>
    </citation>
    <scope>NUCLEOTIDE SEQUENCE [LARGE SCALE GENOMIC DNA]</scope>
    <source>
        <strain evidence="2 3">JCM 16083</strain>
    </source>
</reference>
<comment type="caution">
    <text evidence="2">The sequence shown here is derived from an EMBL/GenBank/DDBJ whole genome shotgun (WGS) entry which is preliminary data.</text>
</comment>
<dbReference type="Proteomes" id="UP001501126">
    <property type="component" value="Unassembled WGS sequence"/>
</dbReference>